<reference evidence="1 2" key="1">
    <citation type="journal article" date="2018" name="Environ. Microbiol.">
        <title>Novel energy conservation strategies and behaviour of Pelotomaculum schinkii driving syntrophic propionate catabolism.</title>
        <authorList>
            <person name="Hidalgo-Ahumada C.A.P."/>
            <person name="Nobu M.K."/>
            <person name="Narihiro T."/>
            <person name="Tamaki H."/>
            <person name="Liu W.T."/>
            <person name="Kamagata Y."/>
            <person name="Stams A.J.M."/>
            <person name="Imachi H."/>
            <person name="Sousa D.Z."/>
        </authorList>
    </citation>
    <scope>NUCLEOTIDE SEQUENCE [LARGE SCALE GENOMIC DNA]</scope>
    <source>
        <strain evidence="1 2">HH</strain>
    </source>
</reference>
<evidence type="ECO:0000313" key="2">
    <source>
        <dbReference type="Proteomes" id="UP000298324"/>
    </source>
</evidence>
<name>A0A4Y7RDV3_9FIRM</name>
<gene>
    <name evidence="1" type="ORF">Psch_00415</name>
</gene>
<comment type="caution">
    <text evidence="1">The sequence shown here is derived from an EMBL/GenBank/DDBJ whole genome shotgun (WGS) entry which is preliminary data.</text>
</comment>
<dbReference type="Proteomes" id="UP000298324">
    <property type="component" value="Unassembled WGS sequence"/>
</dbReference>
<evidence type="ECO:0000313" key="1">
    <source>
        <dbReference type="EMBL" id="TEB06882.1"/>
    </source>
</evidence>
<protein>
    <submittedName>
        <fullName evidence="1">Uncharacterized protein</fullName>
    </submittedName>
</protein>
<accession>A0A4Y7RDV3</accession>
<dbReference type="EMBL" id="QFGA01000001">
    <property type="protein sequence ID" value="TEB06882.1"/>
    <property type="molecule type" value="Genomic_DNA"/>
</dbReference>
<proteinExistence type="predicted"/>
<organism evidence="1 2">
    <name type="scientific">Pelotomaculum schinkii</name>
    <dbReference type="NCBI Taxonomy" id="78350"/>
    <lineage>
        <taxon>Bacteria</taxon>
        <taxon>Bacillati</taxon>
        <taxon>Bacillota</taxon>
        <taxon>Clostridia</taxon>
        <taxon>Eubacteriales</taxon>
        <taxon>Desulfotomaculaceae</taxon>
        <taxon>Pelotomaculum</taxon>
    </lineage>
</organism>
<dbReference type="AlphaFoldDB" id="A0A4Y7RDV3"/>
<keyword evidence="2" id="KW-1185">Reference proteome</keyword>
<sequence>MLYLLSRFFRNRENADKLAEIYYENAEMLLELKNRFPDWENYINQYLSVEVRTKLLAKGVPI</sequence>